<dbReference type="PRINTS" id="PR00385">
    <property type="entry name" value="P450"/>
</dbReference>
<proteinExistence type="predicted"/>
<evidence type="ECO:0000256" key="4">
    <source>
        <dbReference type="ARBA" id="ARBA00022723"/>
    </source>
</evidence>
<organism evidence="9 10">
    <name type="scientific">Periconia macrospinosa</name>
    <dbReference type="NCBI Taxonomy" id="97972"/>
    <lineage>
        <taxon>Eukaryota</taxon>
        <taxon>Fungi</taxon>
        <taxon>Dikarya</taxon>
        <taxon>Ascomycota</taxon>
        <taxon>Pezizomycotina</taxon>
        <taxon>Dothideomycetes</taxon>
        <taxon>Pleosporomycetidae</taxon>
        <taxon>Pleosporales</taxon>
        <taxon>Massarineae</taxon>
        <taxon>Periconiaceae</taxon>
        <taxon>Periconia</taxon>
    </lineage>
</organism>
<dbReference type="PANTHER" id="PTHR24305">
    <property type="entry name" value="CYTOCHROME P450"/>
    <property type="match status" value="1"/>
</dbReference>
<comment type="pathway">
    <text evidence="2">Secondary metabolite biosynthesis.</text>
</comment>
<keyword evidence="4 8" id="KW-0479">Metal-binding</keyword>
<gene>
    <name evidence="9" type="ORF">DM02DRAFT_557297</name>
</gene>
<dbReference type="GO" id="GO:0004497">
    <property type="term" value="F:monooxygenase activity"/>
    <property type="evidence" value="ECO:0007669"/>
    <property type="project" value="UniProtKB-KW"/>
</dbReference>
<dbReference type="Pfam" id="PF00067">
    <property type="entry name" value="p450"/>
    <property type="match status" value="1"/>
</dbReference>
<dbReference type="EMBL" id="KZ805326">
    <property type="protein sequence ID" value="PVI03949.1"/>
    <property type="molecule type" value="Genomic_DNA"/>
</dbReference>
<dbReference type="GO" id="GO:0020037">
    <property type="term" value="F:heme binding"/>
    <property type="evidence" value="ECO:0007669"/>
    <property type="project" value="InterPro"/>
</dbReference>
<dbReference type="SUPFAM" id="SSF48264">
    <property type="entry name" value="Cytochrome P450"/>
    <property type="match status" value="1"/>
</dbReference>
<keyword evidence="3 8" id="KW-0349">Heme</keyword>
<reference evidence="9 10" key="1">
    <citation type="journal article" date="2018" name="Sci. Rep.">
        <title>Comparative genomics provides insights into the lifestyle and reveals functional heterogeneity of dark septate endophytic fungi.</title>
        <authorList>
            <person name="Knapp D.G."/>
            <person name="Nemeth J.B."/>
            <person name="Barry K."/>
            <person name="Hainaut M."/>
            <person name="Henrissat B."/>
            <person name="Johnson J."/>
            <person name="Kuo A."/>
            <person name="Lim J.H.P."/>
            <person name="Lipzen A."/>
            <person name="Nolan M."/>
            <person name="Ohm R.A."/>
            <person name="Tamas L."/>
            <person name="Grigoriev I.V."/>
            <person name="Spatafora J.W."/>
            <person name="Nagy L.G."/>
            <person name="Kovacs G.M."/>
        </authorList>
    </citation>
    <scope>NUCLEOTIDE SEQUENCE [LARGE SCALE GENOMIC DNA]</scope>
    <source>
        <strain evidence="9 10">DSE2036</strain>
    </source>
</reference>
<evidence type="ECO:0000256" key="5">
    <source>
        <dbReference type="ARBA" id="ARBA00023002"/>
    </source>
</evidence>
<evidence type="ECO:0000256" key="6">
    <source>
        <dbReference type="ARBA" id="ARBA00023004"/>
    </source>
</evidence>
<keyword evidence="7 9" id="KW-0503">Monooxygenase</keyword>
<dbReference type="CDD" id="cd11051">
    <property type="entry name" value="CYP59-like"/>
    <property type="match status" value="1"/>
</dbReference>
<evidence type="ECO:0000256" key="1">
    <source>
        <dbReference type="ARBA" id="ARBA00001971"/>
    </source>
</evidence>
<dbReference type="Gene3D" id="1.10.630.10">
    <property type="entry name" value="Cytochrome P450"/>
    <property type="match status" value="1"/>
</dbReference>
<dbReference type="AlphaFoldDB" id="A0A2V1E0W7"/>
<name>A0A2V1E0W7_9PLEO</name>
<evidence type="ECO:0000256" key="8">
    <source>
        <dbReference type="PIRSR" id="PIRSR602401-1"/>
    </source>
</evidence>
<dbReference type="Proteomes" id="UP000244855">
    <property type="component" value="Unassembled WGS sequence"/>
</dbReference>
<keyword evidence="10" id="KW-1185">Reference proteome</keyword>
<dbReference type="InterPro" id="IPR050121">
    <property type="entry name" value="Cytochrome_P450_monoxygenase"/>
</dbReference>
<accession>A0A2V1E0W7</accession>
<sequence>MKEALMSVAVAALSYFFYTVYRARNVMYRLRAQGKPMPPYNWATGHLLVIKEFVDKLPTDAVFNYVAFNISRTFTKHDMFYLDFWPFMTPILVIKNPYVAGQIMGRADARKPVTVRDAFVQMTGGDSLLTMAEQPWKQWRSIFAPGFSPAHMLDQVPVIVDQGKTFCGKLREAARNNTLFQLEEATIRLTIDVISLVALNVRLNYQLQDAQFPSTMRSLIETVTFGQDLNPLQRWNPIRPFLVWKYGRTLNTYIRAELAKRFEERKSLIESRGRATDKRTGKSIASLALDEYITNHMQTETAKLDSDFERYASAQIRLFLVAGHDTTSSALTYTLHLLYKHPEVLARVRAEHDSVFGTGAGAAADILSNDPTLLNQLPITSAAIKESLRLFPPAGGVREGSPDITLVAEDGTQYPTDGCAIWVPHEAVHRNPAYWPRPDEFVPDRFLCEPEDPLYPTKGAWRAFEFGPHNCIGQTLALTEIKTLLVMVVRQFDLKEAYAEWDQSHPVAGLREANGERAYQVSGGGGGQHPSCRYPCRISVRE</sequence>
<evidence type="ECO:0000313" key="10">
    <source>
        <dbReference type="Proteomes" id="UP000244855"/>
    </source>
</evidence>
<protein>
    <submittedName>
        <fullName evidence="9">AflN/ verA/ monooxygenase</fullName>
    </submittedName>
</protein>
<evidence type="ECO:0000256" key="7">
    <source>
        <dbReference type="ARBA" id="ARBA00023033"/>
    </source>
</evidence>
<dbReference type="InterPro" id="IPR036396">
    <property type="entry name" value="Cyt_P450_sf"/>
</dbReference>
<dbReference type="GO" id="GO:0016705">
    <property type="term" value="F:oxidoreductase activity, acting on paired donors, with incorporation or reduction of molecular oxygen"/>
    <property type="evidence" value="ECO:0007669"/>
    <property type="project" value="InterPro"/>
</dbReference>
<evidence type="ECO:0000256" key="2">
    <source>
        <dbReference type="ARBA" id="ARBA00005179"/>
    </source>
</evidence>
<evidence type="ECO:0000313" key="9">
    <source>
        <dbReference type="EMBL" id="PVI03949.1"/>
    </source>
</evidence>
<dbReference type="PRINTS" id="PR00463">
    <property type="entry name" value="EP450I"/>
</dbReference>
<dbReference type="GO" id="GO:0005506">
    <property type="term" value="F:iron ion binding"/>
    <property type="evidence" value="ECO:0007669"/>
    <property type="project" value="InterPro"/>
</dbReference>
<dbReference type="InterPro" id="IPR002401">
    <property type="entry name" value="Cyt_P450_E_grp-I"/>
</dbReference>
<dbReference type="OrthoDB" id="10029320at2759"/>
<dbReference type="InterPro" id="IPR001128">
    <property type="entry name" value="Cyt_P450"/>
</dbReference>
<dbReference type="STRING" id="97972.A0A2V1E0W7"/>
<dbReference type="PANTHER" id="PTHR24305:SF107">
    <property type="entry name" value="P450, PUTATIVE (EUROFUNG)-RELATED"/>
    <property type="match status" value="1"/>
</dbReference>
<keyword evidence="5" id="KW-0560">Oxidoreductase</keyword>
<keyword evidence="6 8" id="KW-0408">Iron</keyword>
<feature type="binding site" description="axial binding residue" evidence="8">
    <location>
        <position position="471"/>
    </location>
    <ligand>
        <name>heme</name>
        <dbReference type="ChEBI" id="CHEBI:30413"/>
    </ligand>
    <ligandPart>
        <name>Fe</name>
        <dbReference type="ChEBI" id="CHEBI:18248"/>
    </ligandPart>
</feature>
<evidence type="ECO:0000256" key="3">
    <source>
        <dbReference type="ARBA" id="ARBA00022617"/>
    </source>
</evidence>
<comment type="cofactor">
    <cofactor evidence="1 8">
        <name>heme</name>
        <dbReference type="ChEBI" id="CHEBI:30413"/>
    </cofactor>
</comment>